<feature type="coiled-coil region" evidence="1">
    <location>
        <begin position="41"/>
        <end position="75"/>
    </location>
</feature>
<keyword evidence="1" id="KW-0175">Coiled coil</keyword>
<dbReference type="PATRIC" id="fig|1159046.3.peg.1286"/>
<dbReference type="AlphaFoldDB" id="M3QMQ2"/>
<protein>
    <submittedName>
        <fullName evidence="2">Uncharacterized protein</fullName>
    </submittedName>
</protein>
<gene>
    <name evidence="2" type="ORF">HMPREF1418_01376</name>
</gene>
<sequence length="313" mass="37219">MQKGCCLLMLGFVWVFLQPLEKGGVLGNNTRNLKSKRSYQIQRMSMGIKEKEIELETLKREIAQAEASLEQGFINHMVDKTNEKVEDLFFSNKPEFYRFVFTEQNNYLREKLTDKVGRAMDLSDEIQRDKTENESLENGAKFKKRFVFELQNDLIFLRTTRNTYSAKIEHENLATKDIFRIIKANDFKTKIYPYQIILRLKTKHIIVFRWLKKEIIKRFVKKDLFTETLSIKITDKKGRKYALIANYNHASDIIELMLDDKTYTTTLYYQKPLFDLIKNSNFNLTIKDNTLEINQAKNAYLFREKNTETLKEY</sequence>
<name>M3QMQ2_HELPX</name>
<organism evidence="2 3">
    <name type="scientific">Helicobacter pylori GAM260BSi</name>
    <dbReference type="NCBI Taxonomy" id="1159046"/>
    <lineage>
        <taxon>Bacteria</taxon>
        <taxon>Pseudomonadati</taxon>
        <taxon>Campylobacterota</taxon>
        <taxon>Epsilonproteobacteria</taxon>
        <taxon>Campylobacterales</taxon>
        <taxon>Helicobacteraceae</taxon>
        <taxon>Helicobacter</taxon>
    </lineage>
</organism>
<reference evidence="2 3" key="1">
    <citation type="submission" date="2012-11" db="EMBL/GenBank/DDBJ databases">
        <authorList>
            <person name="Weinstock G."/>
            <person name="Sodergren E."/>
            <person name="Lobos E.A."/>
            <person name="Fulton L."/>
            <person name="Fulton R."/>
            <person name="Courtney L."/>
            <person name="Fronick C."/>
            <person name="O'Laughlin M."/>
            <person name="Godfrey J."/>
            <person name="Wilson R.M."/>
            <person name="Miner T."/>
            <person name="Farmer C."/>
            <person name="Delehaunty K."/>
            <person name="Cordes M."/>
            <person name="Minx P."/>
            <person name="Tomlinson C."/>
            <person name="Chen J."/>
            <person name="Wollam A."/>
            <person name="Pepin K.H."/>
            <person name="Bhonagiri V."/>
            <person name="Zhang X."/>
            <person name="Suruliraj S."/>
            <person name="Antonio M."/>
            <person name="Secka O."/>
            <person name="Thomas J."/>
            <person name="Warren W."/>
            <person name="Mitreva M."/>
            <person name="Mardis E.R."/>
            <person name="Wilson R.K."/>
        </authorList>
    </citation>
    <scope>NUCLEOTIDE SEQUENCE [LARGE SCALE GENOMIC DNA]</scope>
    <source>
        <strain evidence="2 3">GAM260BSi</strain>
    </source>
</reference>
<proteinExistence type="predicted"/>
<dbReference type="EMBL" id="APDV01000080">
    <property type="protein sequence ID" value="EMH21641.1"/>
    <property type="molecule type" value="Genomic_DNA"/>
</dbReference>
<dbReference type="Proteomes" id="UP000012023">
    <property type="component" value="Unassembled WGS sequence"/>
</dbReference>
<evidence type="ECO:0000313" key="3">
    <source>
        <dbReference type="Proteomes" id="UP000012023"/>
    </source>
</evidence>
<evidence type="ECO:0000256" key="1">
    <source>
        <dbReference type="SAM" id="Coils"/>
    </source>
</evidence>
<accession>M3QMQ2</accession>
<evidence type="ECO:0000313" key="2">
    <source>
        <dbReference type="EMBL" id="EMH21641.1"/>
    </source>
</evidence>
<dbReference type="HOGENOM" id="CLU_089263_0_0_7"/>
<comment type="caution">
    <text evidence="2">The sequence shown here is derived from an EMBL/GenBank/DDBJ whole genome shotgun (WGS) entry which is preliminary data.</text>
</comment>